<feature type="compositionally biased region" description="Basic and acidic residues" evidence="1">
    <location>
        <begin position="368"/>
        <end position="380"/>
    </location>
</feature>
<accession>A0A6G1GY38</accession>
<feature type="region of interest" description="Disordered" evidence="1">
    <location>
        <begin position="190"/>
        <end position="249"/>
    </location>
</feature>
<dbReference type="OrthoDB" id="5407653at2759"/>
<keyword evidence="3" id="KW-1185">Reference proteome</keyword>
<gene>
    <name evidence="2" type="ORF">K402DRAFT_446855</name>
</gene>
<dbReference type="EMBL" id="ML977160">
    <property type="protein sequence ID" value="KAF1985707.1"/>
    <property type="molecule type" value="Genomic_DNA"/>
</dbReference>
<evidence type="ECO:0000313" key="2">
    <source>
        <dbReference type="EMBL" id="KAF1985707.1"/>
    </source>
</evidence>
<proteinExistence type="predicted"/>
<name>A0A6G1GY38_9PEZI</name>
<protein>
    <submittedName>
        <fullName evidence="2">Uncharacterized protein</fullName>
    </submittedName>
</protein>
<organism evidence="2 3">
    <name type="scientific">Aulographum hederae CBS 113979</name>
    <dbReference type="NCBI Taxonomy" id="1176131"/>
    <lineage>
        <taxon>Eukaryota</taxon>
        <taxon>Fungi</taxon>
        <taxon>Dikarya</taxon>
        <taxon>Ascomycota</taxon>
        <taxon>Pezizomycotina</taxon>
        <taxon>Dothideomycetes</taxon>
        <taxon>Pleosporomycetidae</taxon>
        <taxon>Aulographales</taxon>
        <taxon>Aulographaceae</taxon>
    </lineage>
</organism>
<evidence type="ECO:0000313" key="3">
    <source>
        <dbReference type="Proteomes" id="UP000800041"/>
    </source>
</evidence>
<feature type="compositionally biased region" description="Polar residues" evidence="1">
    <location>
        <begin position="222"/>
        <end position="232"/>
    </location>
</feature>
<feature type="region of interest" description="Disordered" evidence="1">
    <location>
        <begin position="1"/>
        <end position="49"/>
    </location>
</feature>
<feature type="compositionally biased region" description="Basic and acidic residues" evidence="1">
    <location>
        <begin position="410"/>
        <end position="429"/>
    </location>
</feature>
<dbReference type="Proteomes" id="UP000800041">
    <property type="component" value="Unassembled WGS sequence"/>
</dbReference>
<feature type="compositionally biased region" description="Polar residues" evidence="1">
    <location>
        <begin position="39"/>
        <end position="49"/>
    </location>
</feature>
<feature type="region of interest" description="Disordered" evidence="1">
    <location>
        <begin position="368"/>
        <end position="429"/>
    </location>
</feature>
<sequence length="577" mass="64622">MFSFASNASGFVGRHDSEKWRNPPPPPTPVEFPSVPSSRDPQTWTSTSKPDLVSCYRSIRKPSDLTEEQCAALNVTFEPPTSFEELISEREFLPPKPWLDFCKEGDVSSVSMERGALLSNGRNGPTMRDFVYRYHEIAVPNDDAFRALSKTPKFRDQKLPRLAHFRKFWEDMDNMVSFWDTSLDEFRDAPAADDEDTSMPDAGENSPSVPDVPSKDGHKDSLSGQKGANSVDANPLNIPLPSTSPEPLKQATYRGLRLSTGSSMPHTHRINATNHFLEGVAWAFGLNLAPHRRPVHLAVSTMRLPVRLSTAIWQAPTDRTQARSGILAGPVLAASCGESTGKELENDGAIVDLYLRELAGILALAQERAREGREEKKPGDGEWWTTKPRWGGAEGGEVGEDNNPDAVVGGEEKKMESEDVQEKQDKRRSAMDELLARGLQRAKGKKKGAGLSPMEAWKTVQPGQGTWDPKIQYKAVGKPLESEWDEVFMLSSLNHHISLLKLRVHRSYTDFLTTNEFPSESIPQDPEWCKPRLQRTRWYDLLQPDDRVEAMAGLWGVIAYLMRVEKKDEGREVFLTI</sequence>
<reference evidence="2" key="1">
    <citation type="journal article" date="2020" name="Stud. Mycol.">
        <title>101 Dothideomycetes genomes: a test case for predicting lifestyles and emergence of pathogens.</title>
        <authorList>
            <person name="Haridas S."/>
            <person name="Albert R."/>
            <person name="Binder M."/>
            <person name="Bloem J."/>
            <person name="Labutti K."/>
            <person name="Salamov A."/>
            <person name="Andreopoulos B."/>
            <person name="Baker S."/>
            <person name="Barry K."/>
            <person name="Bills G."/>
            <person name="Bluhm B."/>
            <person name="Cannon C."/>
            <person name="Castanera R."/>
            <person name="Culley D."/>
            <person name="Daum C."/>
            <person name="Ezra D."/>
            <person name="Gonzalez J."/>
            <person name="Henrissat B."/>
            <person name="Kuo A."/>
            <person name="Liang C."/>
            <person name="Lipzen A."/>
            <person name="Lutzoni F."/>
            <person name="Magnuson J."/>
            <person name="Mondo S."/>
            <person name="Nolan M."/>
            <person name="Ohm R."/>
            <person name="Pangilinan J."/>
            <person name="Park H.-J."/>
            <person name="Ramirez L."/>
            <person name="Alfaro M."/>
            <person name="Sun H."/>
            <person name="Tritt A."/>
            <person name="Yoshinaga Y."/>
            <person name="Zwiers L.-H."/>
            <person name="Turgeon B."/>
            <person name="Goodwin S."/>
            <person name="Spatafora J."/>
            <person name="Crous P."/>
            <person name="Grigoriev I."/>
        </authorList>
    </citation>
    <scope>NUCLEOTIDE SEQUENCE</scope>
    <source>
        <strain evidence="2">CBS 113979</strain>
    </source>
</reference>
<evidence type="ECO:0000256" key="1">
    <source>
        <dbReference type="SAM" id="MobiDB-lite"/>
    </source>
</evidence>
<dbReference type="AlphaFoldDB" id="A0A6G1GY38"/>